<dbReference type="SUPFAM" id="SSF55486">
    <property type="entry name" value="Metalloproteases ('zincins'), catalytic domain"/>
    <property type="match status" value="1"/>
</dbReference>
<dbReference type="InterPro" id="IPR018497">
    <property type="entry name" value="Peptidase_M13_C"/>
</dbReference>
<dbReference type="PANTHER" id="PTHR11733:SF167">
    <property type="entry name" value="FI17812P1-RELATED"/>
    <property type="match status" value="1"/>
</dbReference>
<gene>
    <name evidence="3" type="ORF">LSAA_6903</name>
</gene>
<evidence type="ECO:0000259" key="2">
    <source>
        <dbReference type="Pfam" id="PF01431"/>
    </source>
</evidence>
<keyword evidence="3" id="KW-0378">Hydrolase</keyword>
<dbReference type="AlphaFoldDB" id="A0A7R8H5A0"/>
<dbReference type="Proteomes" id="UP000675881">
    <property type="component" value="Chromosome 2"/>
</dbReference>
<evidence type="ECO:0000313" key="3">
    <source>
        <dbReference type="EMBL" id="CAF2874838.1"/>
    </source>
</evidence>
<comment type="similarity">
    <text evidence="1">Belongs to the peptidase M13 family.</text>
</comment>
<dbReference type="InterPro" id="IPR000718">
    <property type="entry name" value="Peptidase_M13"/>
</dbReference>
<reference evidence="3" key="1">
    <citation type="submission" date="2021-02" db="EMBL/GenBank/DDBJ databases">
        <authorList>
            <person name="Bekaert M."/>
        </authorList>
    </citation>
    <scope>NUCLEOTIDE SEQUENCE</scope>
    <source>
        <strain evidence="3">IoA-00</strain>
    </source>
</reference>
<dbReference type="Gene3D" id="3.40.390.10">
    <property type="entry name" value="Collagenase (Catalytic Domain)"/>
    <property type="match status" value="1"/>
</dbReference>
<keyword evidence="4" id="KW-1185">Reference proteome</keyword>
<protein>
    <submittedName>
        <fullName evidence="3">ECE</fullName>
        <ecNumber evidence="3">3.4.24.71</ecNumber>
    </submittedName>
</protein>
<dbReference type="PANTHER" id="PTHR11733">
    <property type="entry name" value="ZINC METALLOPROTEASE FAMILY M13 NEPRILYSIN-RELATED"/>
    <property type="match status" value="1"/>
</dbReference>
<dbReference type="EC" id="3.4.24.71" evidence="3"/>
<dbReference type="OrthoDB" id="5808441at2759"/>
<accession>A0A7R8H5A0</accession>
<dbReference type="EMBL" id="HG994581">
    <property type="protein sequence ID" value="CAF2874838.1"/>
    <property type="molecule type" value="Genomic_DNA"/>
</dbReference>
<name>A0A7R8H5A0_LEPSM</name>
<dbReference type="GO" id="GO:0004222">
    <property type="term" value="F:metalloendopeptidase activity"/>
    <property type="evidence" value="ECO:0007669"/>
    <property type="project" value="UniProtKB-EC"/>
</dbReference>
<dbReference type="Pfam" id="PF01431">
    <property type="entry name" value="Peptidase_M13"/>
    <property type="match status" value="1"/>
</dbReference>
<sequence>MIDLIGYPKYVLNSTWLNEAYADIEIQDDFLMNVVSHKSFIRQQELLLFYQEYSRGNWIDFSPNIATANAYYSQTSNTMIVPIAMLQPPLFWTKPQSLTFGAFGIIVGEKKYIIL</sequence>
<dbReference type="GO" id="GO:0005886">
    <property type="term" value="C:plasma membrane"/>
    <property type="evidence" value="ECO:0007669"/>
    <property type="project" value="TreeGrafter"/>
</dbReference>
<dbReference type="PROSITE" id="PS51885">
    <property type="entry name" value="NEPRILYSIN"/>
    <property type="match status" value="1"/>
</dbReference>
<evidence type="ECO:0000313" key="4">
    <source>
        <dbReference type="Proteomes" id="UP000675881"/>
    </source>
</evidence>
<evidence type="ECO:0000256" key="1">
    <source>
        <dbReference type="ARBA" id="ARBA00007357"/>
    </source>
</evidence>
<dbReference type="GO" id="GO:0016485">
    <property type="term" value="P:protein processing"/>
    <property type="evidence" value="ECO:0007669"/>
    <property type="project" value="TreeGrafter"/>
</dbReference>
<proteinExistence type="inferred from homology"/>
<feature type="domain" description="Peptidase M13 C-terminal" evidence="2">
    <location>
        <begin position="69"/>
        <end position="108"/>
    </location>
</feature>
<organism evidence="3 4">
    <name type="scientific">Lepeophtheirus salmonis</name>
    <name type="common">Salmon louse</name>
    <name type="synonym">Caligus salmonis</name>
    <dbReference type="NCBI Taxonomy" id="72036"/>
    <lineage>
        <taxon>Eukaryota</taxon>
        <taxon>Metazoa</taxon>
        <taxon>Ecdysozoa</taxon>
        <taxon>Arthropoda</taxon>
        <taxon>Crustacea</taxon>
        <taxon>Multicrustacea</taxon>
        <taxon>Hexanauplia</taxon>
        <taxon>Copepoda</taxon>
        <taxon>Siphonostomatoida</taxon>
        <taxon>Caligidae</taxon>
        <taxon>Lepeophtheirus</taxon>
    </lineage>
</organism>
<dbReference type="InterPro" id="IPR024079">
    <property type="entry name" value="MetalloPept_cat_dom_sf"/>
</dbReference>